<dbReference type="KEGG" id="spad:DVK44_08425"/>
<accession>A0A345HLZ3</accession>
<feature type="region of interest" description="Disordered" evidence="1">
    <location>
        <begin position="12"/>
        <end position="35"/>
    </location>
</feature>
<feature type="compositionally biased region" description="Gly residues" evidence="1">
    <location>
        <begin position="17"/>
        <end position="31"/>
    </location>
</feature>
<proteinExistence type="predicted"/>
<sequence>MDPSALLDAGAVLPIGTGNGPGDGPGSGSGSGAEAAGAGDVLTARTYGHPALDGRAVVRLVPEAIGAAEDLSLEYLGFGPASAAGVGRVKRQSLGFPAWALVHDPAHGHHALAVVKEMERLARLVATKPGLAKEGFDEIGERLDRSVPHFLPTYYEQVARLFLAADSRQQASVFFGKARAAEQRHALEVDEDRLREVFLEFAGAGALSGKALREHAKGLAVRLSAAEAYGQFKAVSLERCAAGLAPYAGMLEDLRRLAKGAGLDAGAEERSLLAEIIHTGPMNRAAGSFWKSALPALTVLAAEDRSVRERLLGLLPATGGDSPAEFDASWLDLLARCGAFELLRDGTVPAAGWLSGWAAHRQRGWRDGKRMPAELAVVEKLVDRLVAEGTPVRLLTGRGWRLKVDLDLLDACLAWGVPVAGPAPEDRHLDLTAWLTDTREGARDLAALAADPRFARVLRAGVEQAADTGDSTVHLAAIVRTPALRGVLADWFGERADDLSRPLGLPELDGLLTRLSHFSAPSVLATAPEPVARITAVSPAPALARTLRAGILDELGWPALEQALPNLGAVNPRTSGRRGGRGEWYQVADAWPALLLRVGTRVAAVGPESVLDERVLTLPAKDTHSWDTPVFGLVDGQWLISNGFGDDRRAVWSGRPADAFPPSGTLPGNGGSTPWPSLALPGGGRCYGGRPVHAGDTSFAAERRPVASDGVSLWVLHENEWWEYDPESARRGRVSVPAFFDSALGSGVTGEGVRLVRQACRLLPVQPGLEGSPFGSANGLLGWWVVYDPKERTFTACSVDGSRSPAVPLPDGSRAESFAQGLPVPPLRLPGGAALYPRESRGHHGTVSLYDADGVLLASVGSGGGEDVYAAGTPFVPPLDHWHALRARDERGSAALRAVTDADAAALLAAVVGGTKAPDAVRRLLPGIGHPGLIAGVAGLLDEAARHSRRLTALAEQAGADGRGGTGAEEEPVRHAFDEVLGTVFRGFATRTYHYYRYGTSTESTVLEQVRRLPEVLAPDAAPGFRALRDGNQGWVTLCGAGLTALALRAASPLTTDEHRAALLEFLGAALAVEVDGDAPLIDPRGRLRAVELRIPGSASMELAGTARHAGARRLLVLGRLRFDDQDAFWHCVEYDPAGVFGRWDGGDGGSGGNGAGGWGGCVVVESEVLGAADDPVRAPAVRRLLELVGERGPLPYRPEQGVDFADRVGITPLTGALVQLGSPAPDSYQGQADVPAAFLAPLGAKSADLRMATDTLRGLSVAQRREFTGLLLPGEPERVADLWTTGFAVEPLADGWIAALGKRRVIPPALVKGVVTEAGDASAVSLVLNPQRWPALTGRTEQKRVDGGLEPVDPDRLLTGTSLTSAVDALRWLAYRLPYSDPLRAVLPVTARMLRERLADPGLLMDVGAEHDDAYDPVSPRLREAYGLGPKRGAGEKELFELSAALVLTPAPYAREWDAVWLRPSAVLPGAQGGAGDGGGSDHPDLKLLAATAGRAPALEALRTLLSAEFMELVTADGPPGAQQDPLRVAPELVARVSERFGLAEDPAALYLMLLALPDPTDRHQAEWTGWKPARLKKARAALAATDLVVEAKRARAGRSLFLPGGWQEESAPRLPSETWKAALLPWDLPGFVVPDRPVEALFEATWRRIAEGDVPEFEEFRGRAGRGARGGRR</sequence>
<dbReference type="OrthoDB" id="218750at2"/>
<protein>
    <recommendedName>
        <fullName evidence="4">DNA-binding protein</fullName>
    </recommendedName>
</protein>
<evidence type="ECO:0000256" key="1">
    <source>
        <dbReference type="SAM" id="MobiDB-lite"/>
    </source>
</evidence>
<name>A0A345HLZ3_9ACTN</name>
<reference evidence="3" key="1">
    <citation type="submission" date="2018-07" db="EMBL/GenBank/DDBJ databases">
        <authorList>
            <person name="Zhao J."/>
        </authorList>
    </citation>
    <scope>NUCLEOTIDE SEQUENCE [LARGE SCALE GENOMIC DNA]</scope>
    <source>
        <strain evidence="3">GSSD-12</strain>
    </source>
</reference>
<dbReference type="Proteomes" id="UP000253868">
    <property type="component" value="Chromosome"/>
</dbReference>
<organism evidence="2 3">
    <name type="scientific">Streptomyces paludis</name>
    <dbReference type="NCBI Taxonomy" id="2282738"/>
    <lineage>
        <taxon>Bacteria</taxon>
        <taxon>Bacillati</taxon>
        <taxon>Actinomycetota</taxon>
        <taxon>Actinomycetes</taxon>
        <taxon>Kitasatosporales</taxon>
        <taxon>Streptomycetaceae</taxon>
        <taxon>Streptomyces</taxon>
    </lineage>
</organism>
<gene>
    <name evidence="2" type="ORF">DVK44_08425</name>
</gene>
<evidence type="ECO:0000313" key="3">
    <source>
        <dbReference type="Proteomes" id="UP000253868"/>
    </source>
</evidence>
<evidence type="ECO:0008006" key="4">
    <source>
        <dbReference type="Google" id="ProtNLM"/>
    </source>
</evidence>
<keyword evidence="3" id="KW-1185">Reference proteome</keyword>
<evidence type="ECO:0000313" key="2">
    <source>
        <dbReference type="EMBL" id="AXG77717.1"/>
    </source>
</evidence>
<dbReference type="EMBL" id="CP031194">
    <property type="protein sequence ID" value="AXG77717.1"/>
    <property type="molecule type" value="Genomic_DNA"/>
</dbReference>